<dbReference type="OrthoDB" id="2085436at2"/>
<protein>
    <recommendedName>
        <fullName evidence="1">GRAM domain-containing protein</fullName>
    </recommendedName>
</protein>
<sequence>MDYTGQSIAANYIQGFEGVGGKLHFSEDGMEFRPHSINIQKPTPFIPYKEIKTISKRNTLGLVPNGILVTTINNDEHKFVVYKRQNIIAFLQQKQH</sequence>
<dbReference type="Proteomes" id="UP000295328">
    <property type="component" value="Unassembled WGS sequence"/>
</dbReference>
<name>A0A4R6BJE2_9STAP</name>
<dbReference type="Pfam" id="PF02893">
    <property type="entry name" value="GRAM"/>
    <property type="match status" value="1"/>
</dbReference>
<dbReference type="RefSeq" id="WP_133429786.1">
    <property type="nucleotide sequence ID" value="NZ_BMCC01000003.1"/>
</dbReference>
<comment type="caution">
    <text evidence="2">The sequence shown here is derived from an EMBL/GenBank/DDBJ whole genome shotgun (WGS) entry which is preliminary data.</text>
</comment>
<dbReference type="InterPro" id="IPR004182">
    <property type="entry name" value="GRAM"/>
</dbReference>
<reference evidence="2 3" key="1">
    <citation type="submission" date="2019-01" db="EMBL/GenBank/DDBJ databases">
        <title>Draft genome sequences of the type strains of six Macrococcus species.</title>
        <authorList>
            <person name="Mazhar S."/>
            <person name="Altermann E."/>
            <person name="Hill C."/>
            <person name="Mcauliffe O."/>
        </authorList>
    </citation>
    <scope>NUCLEOTIDE SEQUENCE [LARGE SCALE GENOMIC DNA]</scope>
    <source>
        <strain evidence="2 3">CCM4809</strain>
    </source>
</reference>
<evidence type="ECO:0000259" key="1">
    <source>
        <dbReference type="Pfam" id="PF02893"/>
    </source>
</evidence>
<proteinExistence type="predicted"/>
<organism evidence="2 3">
    <name type="scientific">Macrococcus hajekii</name>
    <dbReference type="NCBI Taxonomy" id="198482"/>
    <lineage>
        <taxon>Bacteria</taxon>
        <taxon>Bacillati</taxon>
        <taxon>Bacillota</taxon>
        <taxon>Bacilli</taxon>
        <taxon>Bacillales</taxon>
        <taxon>Staphylococcaceae</taxon>
        <taxon>Macrococcus</taxon>
    </lineage>
</organism>
<dbReference type="Gene3D" id="2.30.29.30">
    <property type="entry name" value="Pleckstrin-homology domain (PH domain)/Phosphotyrosine-binding domain (PTB)"/>
    <property type="match status" value="1"/>
</dbReference>
<keyword evidence="3" id="KW-1185">Reference proteome</keyword>
<accession>A0A4R6BJE2</accession>
<dbReference type="AlphaFoldDB" id="A0A4R6BJE2"/>
<evidence type="ECO:0000313" key="3">
    <source>
        <dbReference type="Proteomes" id="UP000295328"/>
    </source>
</evidence>
<feature type="domain" description="GRAM" evidence="1">
    <location>
        <begin position="19"/>
        <end position="84"/>
    </location>
</feature>
<dbReference type="InterPro" id="IPR011993">
    <property type="entry name" value="PH-like_dom_sf"/>
</dbReference>
<evidence type="ECO:0000313" key="2">
    <source>
        <dbReference type="EMBL" id="TDM01767.1"/>
    </source>
</evidence>
<dbReference type="EMBL" id="SCWE01000002">
    <property type="protein sequence ID" value="TDM01767.1"/>
    <property type="molecule type" value="Genomic_DNA"/>
</dbReference>
<gene>
    <name evidence="2" type="ORF">ERX37_06035</name>
</gene>